<keyword evidence="1" id="KW-0175">Coiled coil</keyword>
<dbReference type="Gramene" id="ABO99526">
    <property type="protein sequence ID" value="ABO99526"/>
    <property type="gene ID" value="OSTLU_27403"/>
</dbReference>
<proteinExistence type="predicted"/>
<keyword evidence="2" id="KW-1133">Transmembrane helix</keyword>
<feature type="coiled-coil region" evidence="1">
    <location>
        <begin position="29"/>
        <end position="56"/>
    </location>
</feature>
<dbReference type="AlphaFoldDB" id="A4S798"/>
<name>A4S798_OSTLU</name>
<keyword evidence="2" id="KW-0472">Membrane</keyword>
<evidence type="ECO:0000313" key="4">
    <source>
        <dbReference type="EMBL" id="ABO99526.1"/>
    </source>
</evidence>
<organism evidence="4 5">
    <name type="scientific">Ostreococcus lucimarinus (strain CCE9901)</name>
    <dbReference type="NCBI Taxonomy" id="436017"/>
    <lineage>
        <taxon>Eukaryota</taxon>
        <taxon>Viridiplantae</taxon>
        <taxon>Chlorophyta</taxon>
        <taxon>Mamiellophyceae</taxon>
        <taxon>Mamiellales</taxon>
        <taxon>Bathycoccaceae</taxon>
        <taxon>Ostreococcus</taxon>
    </lineage>
</organism>
<accession>A4S798</accession>
<dbReference type="HOGENOM" id="CLU_1380136_0_0_1"/>
<protein>
    <submittedName>
        <fullName evidence="4">Uncharacterized protein</fullName>
    </submittedName>
</protein>
<dbReference type="GeneID" id="5005500"/>
<keyword evidence="3" id="KW-0732">Signal</keyword>
<dbReference type="EMBL" id="CP000594">
    <property type="protein sequence ID" value="ABO99526.1"/>
    <property type="molecule type" value="Genomic_DNA"/>
</dbReference>
<evidence type="ECO:0000313" key="5">
    <source>
        <dbReference type="Proteomes" id="UP000001568"/>
    </source>
</evidence>
<gene>
    <name evidence="4" type="ORF">OSTLU_27403</name>
</gene>
<evidence type="ECO:0000256" key="3">
    <source>
        <dbReference type="SAM" id="SignalP"/>
    </source>
</evidence>
<feature type="chain" id="PRO_5012135548" evidence="3">
    <location>
        <begin position="16"/>
        <end position="198"/>
    </location>
</feature>
<keyword evidence="2" id="KW-0812">Transmembrane</keyword>
<dbReference type="RefSeq" id="XP_001421233.1">
    <property type="nucleotide sequence ID" value="XM_001421196.1"/>
</dbReference>
<evidence type="ECO:0000256" key="1">
    <source>
        <dbReference type="SAM" id="Coils"/>
    </source>
</evidence>
<feature type="signal peptide" evidence="3">
    <location>
        <begin position="1"/>
        <end position="15"/>
    </location>
</feature>
<evidence type="ECO:0000256" key="2">
    <source>
        <dbReference type="SAM" id="Phobius"/>
    </source>
</evidence>
<keyword evidence="5" id="KW-1185">Reference proteome</keyword>
<dbReference type="KEGG" id="olu:OSTLU_27403"/>
<sequence>MYHVLIAAFATCVACELFETEKIYATDDYAIAKRRIELARERIAVAEAQVREKGERKSARLEQAQVALVHAEQKMKQMCMATGRTFMIVTFIGATAVRWYYSYAEQKTGLRLPFAAPMRWALGTGEDERDLNPTAAYFIVTYLWRVVFGDVLGRKTRQIEAYWSTKDTERYMAAHRQTFNSLTRDSTMAVAPKVKKMR</sequence>
<reference evidence="4 5" key="1">
    <citation type="journal article" date="2007" name="Proc. Natl. Acad. Sci. U.S.A.">
        <title>The tiny eukaryote Ostreococcus provides genomic insights into the paradox of plankton speciation.</title>
        <authorList>
            <person name="Palenik B."/>
            <person name="Grimwood J."/>
            <person name="Aerts A."/>
            <person name="Rouze P."/>
            <person name="Salamov A."/>
            <person name="Putnam N."/>
            <person name="Dupont C."/>
            <person name="Jorgensen R."/>
            <person name="Derelle E."/>
            <person name="Rombauts S."/>
            <person name="Zhou K."/>
            <person name="Otillar R."/>
            <person name="Merchant S.S."/>
            <person name="Podell S."/>
            <person name="Gaasterland T."/>
            <person name="Napoli C."/>
            <person name="Gendler K."/>
            <person name="Manuell A."/>
            <person name="Tai V."/>
            <person name="Vallon O."/>
            <person name="Piganeau G."/>
            <person name="Jancek S."/>
            <person name="Heijde M."/>
            <person name="Jabbari K."/>
            <person name="Bowler C."/>
            <person name="Lohr M."/>
            <person name="Robbens S."/>
            <person name="Werner G."/>
            <person name="Dubchak I."/>
            <person name="Pazour G.J."/>
            <person name="Ren Q."/>
            <person name="Paulsen I."/>
            <person name="Delwiche C."/>
            <person name="Schmutz J."/>
            <person name="Rokhsar D."/>
            <person name="Van de Peer Y."/>
            <person name="Moreau H."/>
            <person name="Grigoriev I.V."/>
        </authorList>
    </citation>
    <scope>NUCLEOTIDE SEQUENCE [LARGE SCALE GENOMIC DNA]</scope>
    <source>
        <strain evidence="4 5">CCE9901</strain>
    </source>
</reference>
<feature type="transmembrane region" description="Helical" evidence="2">
    <location>
        <begin position="81"/>
        <end position="101"/>
    </location>
</feature>
<dbReference type="Proteomes" id="UP000001568">
    <property type="component" value="Chromosome 14"/>
</dbReference>